<reference evidence="2" key="1">
    <citation type="submission" date="2018-02" db="EMBL/GenBank/DDBJ databases">
        <title>Rhizophora mucronata_Transcriptome.</title>
        <authorList>
            <person name="Meera S.P."/>
            <person name="Sreeshan A."/>
            <person name="Augustine A."/>
        </authorList>
    </citation>
    <scope>NUCLEOTIDE SEQUENCE</scope>
    <source>
        <tissue evidence="2">Leaf</tissue>
    </source>
</reference>
<dbReference type="EMBL" id="GGEC01057688">
    <property type="protein sequence ID" value="MBX38172.1"/>
    <property type="molecule type" value="Transcribed_RNA"/>
</dbReference>
<dbReference type="AlphaFoldDB" id="A0A2P2N6U8"/>
<protein>
    <submittedName>
        <fullName evidence="2">Uncharacterized protein</fullName>
    </submittedName>
</protein>
<proteinExistence type="predicted"/>
<feature type="region of interest" description="Disordered" evidence="1">
    <location>
        <begin position="1"/>
        <end position="25"/>
    </location>
</feature>
<organism evidence="2">
    <name type="scientific">Rhizophora mucronata</name>
    <name type="common">Asiatic mangrove</name>
    <dbReference type="NCBI Taxonomy" id="61149"/>
    <lineage>
        <taxon>Eukaryota</taxon>
        <taxon>Viridiplantae</taxon>
        <taxon>Streptophyta</taxon>
        <taxon>Embryophyta</taxon>
        <taxon>Tracheophyta</taxon>
        <taxon>Spermatophyta</taxon>
        <taxon>Magnoliopsida</taxon>
        <taxon>eudicotyledons</taxon>
        <taxon>Gunneridae</taxon>
        <taxon>Pentapetalae</taxon>
        <taxon>rosids</taxon>
        <taxon>fabids</taxon>
        <taxon>Malpighiales</taxon>
        <taxon>Rhizophoraceae</taxon>
        <taxon>Rhizophora</taxon>
    </lineage>
</organism>
<name>A0A2P2N6U8_RHIMU</name>
<accession>A0A2P2N6U8</accession>
<evidence type="ECO:0000313" key="2">
    <source>
        <dbReference type="EMBL" id="MBX38172.1"/>
    </source>
</evidence>
<sequence length="25" mass="2827">MLTEFRQGDRTSTNHAVSMLKSDMA</sequence>
<evidence type="ECO:0000256" key="1">
    <source>
        <dbReference type="SAM" id="MobiDB-lite"/>
    </source>
</evidence>